<dbReference type="EMBL" id="CP001358">
    <property type="protein sequence ID" value="ACL48169.1"/>
    <property type="molecule type" value="Genomic_DNA"/>
</dbReference>
<evidence type="ECO:0000313" key="1">
    <source>
        <dbReference type="EMBL" id="ACL48169.1"/>
    </source>
</evidence>
<gene>
    <name evidence="1" type="ordered locus">Ddes_0254</name>
</gene>
<sequence>MAESMYRDLLIVDDDISLDGGGYPVLVTDRPCIAQDILHMIRESGLLVELVGERDVRRRKTNLVKLTLMVDQDSRIKPGTTAIEEVWISRERVEFWLTAETLAFGRISFLAIAGNATETT</sequence>
<reference evidence="1" key="1">
    <citation type="submission" date="2009-01" db="EMBL/GenBank/DDBJ databases">
        <title>Complete sequence of Desulfovibrio desulfuricans subsp. desulfuricans str. ATCC 27774.</title>
        <authorList>
            <consortium name="US DOE Joint Genome Institute"/>
            <person name="Lucas S."/>
            <person name="Copeland A."/>
            <person name="Lapidus A."/>
            <person name="Glavina del Rio T."/>
            <person name="Tice H."/>
            <person name="Bruce D."/>
            <person name="Goodwin L."/>
            <person name="Pitluck S."/>
            <person name="Sims D."/>
            <person name="Lu M."/>
            <person name="Kiss H."/>
            <person name="Meineke L."/>
            <person name="Brettin T."/>
            <person name="Detter J.C."/>
            <person name="Han C."/>
            <person name="Larimer F."/>
            <person name="Land M."/>
            <person name="Hauser L."/>
            <person name="Kyrpides N."/>
            <person name="Ovchinnikova G."/>
            <person name="Hazen T.C."/>
        </authorList>
    </citation>
    <scope>NUCLEOTIDE SEQUENCE [LARGE SCALE GENOMIC DNA]</scope>
    <source>
        <strain evidence="1">ATCC 27774</strain>
    </source>
</reference>
<dbReference type="KEGG" id="dds:Ddes_0254"/>
<proteinExistence type="predicted"/>
<dbReference type="InterPro" id="IPR019697">
    <property type="entry name" value="Phage_HP1_Orf28"/>
</dbReference>
<evidence type="ECO:0008006" key="2">
    <source>
        <dbReference type="Google" id="ProtNLM"/>
    </source>
</evidence>
<organism evidence="1">
    <name type="scientific">Desulfovibrio desulfuricans (strain ATCC 27774 / DSM 6949 / MB)</name>
    <dbReference type="NCBI Taxonomy" id="525146"/>
    <lineage>
        <taxon>Bacteria</taxon>
        <taxon>Pseudomonadati</taxon>
        <taxon>Thermodesulfobacteriota</taxon>
        <taxon>Desulfovibrionia</taxon>
        <taxon>Desulfovibrionales</taxon>
        <taxon>Desulfovibrionaceae</taxon>
        <taxon>Desulfovibrio</taxon>
    </lineage>
</organism>
<dbReference type="eggNOG" id="ENOG5032Z29">
    <property type="taxonomic scope" value="Bacteria"/>
</dbReference>
<dbReference type="HOGENOM" id="CLU_158623_0_0_7"/>
<accession>B8J332</accession>
<dbReference type="Pfam" id="PF10761">
    <property type="entry name" value="DUF2590"/>
    <property type="match status" value="1"/>
</dbReference>
<dbReference type="AlphaFoldDB" id="B8J332"/>
<protein>
    <recommendedName>
        <fullName evidence="2">Phage protein</fullName>
    </recommendedName>
</protein>
<name>B8J332_DESDA</name>
<dbReference type="STRING" id="525146.Ddes_0254"/>